<dbReference type="KEGG" id="pbf:CFX0092_A0693"/>
<organism evidence="4 5">
    <name type="scientific">Candidatus Promineifilum breve</name>
    <dbReference type="NCBI Taxonomy" id="1806508"/>
    <lineage>
        <taxon>Bacteria</taxon>
        <taxon>Bacillati</taxon>
        <taxon>Chloroflexota</taxon>
        <taxon>Ardenticatenia</taxon>
        <taxon>Candidatus Promineifilales</taxon>
        <taxon>Candidatus Promineifilaceae</taxon>
        <taxon>Candidatus Promineifilum</taxon>
    </lineage>
</organism>
<dbReference type="Proteomes" id="UP000215027">
    <property type="component" value="Chromosome I"/>
</dbReference>
<dbReference type="GO" id="GO:0004536">
    <property type="term" value="F:DNA nuclease activity"/>
    <property type="evidence" value="ECO:0007669"/>
    <property type="project" value="InterPro"/>
</dbReference>
<feature type="binding site" evidence="3">
    <location>
        <position position="167"/>
    </location>
    <ligand>
        <name>a divalent metal cation</name>
        <dbReference type="ChEBI" id="CHEBI:60240"/>
        <label>2</label>
    </ligand>
</feature>
<dbReference type="InterPro" id="IPR015991">
    <property type="entry name" value="TatD/YcfH-like"/>
</dbReference>
<feature type="binding site" evidence="3">
    <location>
        <position position="20"/>
    </location>
    <ligand>
        <name>a divalent metal cation</name>
        <dbReference type="ChEBI" id="CHEBI:60240"/>
        <label>1</label>
    </ligand>
</feature>
<dbReference type="Pfam" id="PF01026">
    <property type="entry name" value="TatD_DNase"/>
    <property type="match status" value="1"/>
</dbReference>
<evidence type="ECO:0000313" key="4">
    <source>
        <dbReference type="EMBL" id="CUS02571.2"/>
    </source>
</evidence>
<keyword evidence="1 3" id="KW-0479">Metal-binding</keyword>
<dbReference type="NCBIfam" id="TIGR00010">
    <property type="entry name" value="YchF/TatD family DNA exonuclease"/>
    <property type="match status" value="1"/>
</dbReference>
<dbReference type="RefSeq" id="WP_095042170.1">
    <property type="nucleotide sequence ID" value="NZ_LN890655.1"/>
</dbReference>
<dbReference type="EC" id="3.1.21.-" evidence="4"/>
<protein>
    <submittedName>
        <fullName evidence="4">Uncharacterized deoxyribonuclease YabD</fullName>
        <ecNumber evidence="4">3.1.21.-</ecNumber>
    </submittedName>
</protein>
<dbReference type="PROSITE" id="PS01090">
    <property type="entry name" value="TATD_2"/>
    <property type="match status" value="1"/>
</dbReference>
<feature type="binding site" evidence="3">
    <location>
        <position position="217"/>
    </location>
    <ligand>
        <name>a divalent metal cation</name>
        <dbReference type="ChEBI" id="CHEBI:60240"/>
        <label>1</label>
    </ligand>
</feature>
<dbReference type="FunFam" id="3.20.20.140:FF:000005">
    <property type="entry name" value="TatD family hydrolase"/>
    <property type="match status" value="1"/>
</dbReference>
<dbReference type="InterPro" id="IPR001130">
    <property type="entry name" value="TatD-like"/>
</dbReference>
<dbReference type="PIRSF" id="PIRSF005902">
    <property type="entry name" value="DNase_TatD"/>
    <property type="match status" value="1"/>
</dbReference>
<dbReference type="InterPro" id="IPR032466">
    <property type="entry name" value="Metal_Hydrolase"/>
</dbReference>
<proteinExistence type="predicted"/>
<reference evidence="4" key="1">
    <citation type="submission" date="2016-01" db="EMBL/GenBank/DDBJ databases">
        <authorList>
            <person name="Mcilroy J.S."/>
            <person name="Karst M S."/>
            <person name="Albertsen M."/>
        </authorList>
    </citation>
    <scope>NUCLEOTIDE SEQUENCE</scope>
    <source>
        <strain evidence="4">Cfx-K</strain>
    </source>
</reference>
<keyword evidence="2 4" id="KW-0378">Hydrolase</keyword>
<feature type="binding site" evidence="3">
    <location>
        <position position="18"/>
    </location>
    <ligand>
        <name>a divalent metal cation</name>
        <dbReference type="ChEBI" id="CHEBI:60240"/>
        <label>1</label>
    </ligand>
</feature>
<dbReference type="OrthoDB" id="9810005at2"/>
<keyword evidence="5" id="KW-1185">Reference proteome</keyword>
<evidence type="ECO:0000256" key="1">
    <source>
        <dbReference type="ARBA" id="ARBA00022723"/>
    </source>
</evidence>
<evidence type="ECO:0000313" key="5">
    <source>
        <dbReference type="Proteomes" id="UP000215027"/>
    </source>
</evidence>
<feature type="binding site" evidence="3">
    <location>
        <position position="104"/>
    </location>
    <ligand>
        <name>a divalent metal cation</name>
        <dbReference type="ChEBI" id="CHEBI:60240"/>
        <label>1</label>
    </ligand>
</feature>
<dbReference type="AlphaFoldDB" id="A0A160SYK4"/>
<dbReference type="EMBL" id="LN890655">
    <property type="protein sequence ID" value="CUS02571.2"/>
    <property type="molecule type" value="Genomic_DNA"/>
</dbReference>
<dbReference type="PANTHER" id="PTHR46124:SF2">
    <property type="entry name" value="D-AMINOACYL-TRNA DEACYLASE"/>
    <property type="match status" value="1"/>
</dbReference>
<dbReference type="GO" id="GO:0016788">
    <property type="term" value="F:hydrolase activity, acting on ester bonds"/>
    <property type="evidence" value="ECO:0007669"/>
    <property type="project" value="InterPro"/>
</dbReference>
<dbReference type="SUPFAM" id="SSF51556">
    <property type="entry name" value="Metallo-dependent hydrolases"/>
    <property type="match status" value="1"/>
</dbReference>
<accession>A0A160SYK4</accession>
<evidence type="ECO:0000256" key="3">
    <source>
        <dbReference type="PIRSR" id="PIRSR005902-1"/>
    </source>
</evidence>
<dbReference type="PANTHER" id="PTHR46124">
    <property type="entry name" value="D-AMINOACYL-TRNA DEACYLASE"/>
    <property type="match status" value="1"/>
</dbReference>
<dbReference type="GO" id="GO:0046872">
    <property type="term" value="F:metal ion binding"/>
    <property type="evidence" value="ECO:0007669"/>
    <property type="project" value="UniProtKB-KW"/>
</dbReference>
<evidence type="ECO:0000256" key="2">
    <source>
        <dbReference type="ARBA" id="ARBA00022801"/>
    </source>
</evidence>
<name>A0A160SYK4_9CHLR</name>
<dbReference type="CDD" id="cd01310">
    <property type="entry name" value="TatD_DNAse"/>
    <property type="match status" value="1"/>
</dbReference>
<dbReference type="InterPro" id="IPR018228">
    <property type="entry name" value="DNase_TatD-rel_CS"/>
</dbReference>
<feature type="binding site" evidence="3">
    <location>
        <position position="140"/>
    </location>
    <ligand>
        <name>a divalent metal cation</name>
        <dbReference type="ChEBI" id="CHEBI:60240"/>
        <label>2</label>
    </ligand>
</feature>
<dbReference type="PROSITE" id="PS01137">
    <property type="entry name" value="TATD_1"/>
    <property type="match status" value="1"/>
</dbReference>
<sequence>MANGIQETDGTVILVDTHCHLDFRTLAPDIDGVVERAVAAGVTRMIIPALDLASVRATLALAERFPEIWAAVGVHPNSAEGWQDAWIDELRAAAAHEKVVAIGEIGLDYYWHKTPPDVQQRAFTLQLELAGELGLPVIVHNREASDDTLRLLAASPVAGRARAGVLHSFDGDWALAERVLDLGLTIGFTGPLTYKKADALRDVAARVPLDRLLIETDSPYQTPEPFRGKRNEPAYVRLVAERLAELRGLPLAEIGRVTTANAEALFNLTTDH</sequence>
<dbReference type="GO" id="GO:0005829">
    <property type="term" value="C:cytosol"/>
    <property type="evidence" value="ECO:0007669"/>
    <property type="project" value="TreeGrafter"/>
</dbReference>
<dbReference type="PROSITE" id="PS01091">
    <property type="entry name" value="TATD_3"/>
    <property type="match status" value="1"/>
</dbReference>
<gene>
    <name evidence="4" type="primary">yabD</name>
    <name evidence="4" type="ORF">CFX0092_A0693</name>
</gene>
<dbReference type="Gene3D" id="3.20.20.140">
    <property type="entry name" value="Metal-dependent hydrolases"/>
    <property type="match status" value="1"/>
</dbReference>